<reference evidence="8" key="1">
    <citation type="submission" date="2021-11" db="EMBL/GenBank/DDBJ databases">
        <authorList>
            <person name="Schell T."/>
        </authorList>
    </citation>
    <scope>NUCLEOTIDE SEQUENCE</scope>
    <source>
        <strain evidence="8">M5</strain>
    </source>
</reference>
<evidence type="ECO:0000256" key="5">
    <source>
        <dbReference type="ARBA" id="ARBA00023180"/>
    </source>
</evidence>
<dbReference type="AlphaFoldDB" id="A0A8J2WLZ8"/>
<evidence type="ECO:0000313" key="8">
    <source>
        <dbReference type="EMBL" id="CAH0107924.1"/>
    </source>
</evidence>
<sequence>MRSLLIFLCLVAIIGFVAEAQFVGSDPCTFGPGFWCASLQNAQRCGDGAVAHCNRVGWQEE</sequence>
<evidence type="ECO:0000256" key="2">
    <source>
        <dbReference type="ARBA" id="ARBA00022525"/>
    </source>
</evidence>
<evidence type="ECO:0000313" key="9">
    <source>
        <dbReference type="Proteomes" id="UP000789390"/>
    </source>
</evidence>
<evidence type="ECO:0000256" key="1">
    <source>
        <dbReference type="ARBA" id="ARBA00004613"/>
    </source>
</evidence>
<dbReference type="OrthoDB" id="6754465at2759"/>
<organism evidence="8 9">
    <name type="scientific">Daphnia galeata</name>
    <dbReference type="NCBI Taxonomy" id="27404"/>
    <lineage>
        <taxon>Eukaryota</taxon>
        <taxon>Metazoa</taxon>
        <taxon>Ecdysozoa</taxon>
        <taxon>Arthropoda</taxon>
        <taxon>Crustacea</taxon>
        <taxon>Branchiopoda</taxon>
        <taxon>Diplostraca</taxon>
        <taxon>Cladocera</taxon>
        <taxon>Anomopoda</taxon>
        <taxon>Daphniidae</taxon>
        <taxon>Daphnia</taxon>
    </lineage>
</organism>
<comment type="subcellular location">
    <subcellularLocation>
        <location evidence="1">Secreted</location>
    </subcellularLocation>
</comment>
<dbReference type="SMART" id="SM00162">
    <property type="entry name" value="SAPA"/>
    <property type="match status" value="1"/>
</dbReference>
<evidence type="ECO:0000256" key="6">
    <source>
        <dbReference type="SAM" id="SignalP"/>
    </source>
</evidence>
<evidence type="ECO:0000256" key="3">
    <source>
        <dbReference type="ARBA" id="ARBA00022729"/>
    </source>
</evidence>
<feature type="chain" id="PRO_5035321751" description="Saposin A-type domain-containing protein" evidence="6">
    <location>
        <begin position="21"/>
        <end position="61"/>
    </location>
</feature>
<dbReference type="InterPro" id="IPR003119">
    <property type="entry name" value="SAP_A"/>
</dbReference>
<keyword evidence="4" id="KW-1015">Disulfide bond</keyword>
<protein>
    <recommendedName>
        <fullName evidence="7">Saposin A-type domain-containing protein</fullName>
    </recommendedName>
</protein>
<evidence type="ECO:0000256" key="4">
    <source>
        <dbReference type="ARBA" id="ARBA00023157"/>
    </source>
</evidence>
<keyword evidence="9" id="KW-1185">Reference proteome</keyword>
<keyword evidence="3 6" id="KW-0732">Signal</keyword>
<accession>A0A8J2WLZ8</accession>
<keyword evidence="5" id="KW-0325">Glycoprotein</keyword>
<dbReference type="GO" id="GO:0005576">
    <property type="term" value="C:extracellular region"/>
    <property type="evidence" value="ECO:0007669"/>
    <property type="project" value="UniProtKB-SubCell"/>
</dbReference>
<dbReference type="Pfam" id="PF02199">
    <property type="entry name" value="SapA"/>
    <property type="match status" value="1"/>
</dbReference>
<name>A0A8J2WLZ8_9CRUS</name>
<comment type="caution">
    <text evidence="8">The sequence shown here is derived from an EMBL/GenBank/DDBJ whole genome shotgun (WGS) entry which is preliminary data.</text>
</comment>
<feature type="signal peptide" evidence="6">
    <location>
        <begin position="1"/>
        <end position="20"/>
    </location>
</feature>
<proteinExistence type="predicted"/>
<feature type="domain" description="Saposin A-type" evidence="7">
    <location>
        <begin position="21"/>
        <end position="61"/>
    </location>
</feature>
<gene>
    <name evidence="8" type="ORF">DGAL_LOCUS11263</name>
</gene>
<dbReference type="Proteomes" id="UP000789390">
    <property type="component" value="Unassembled WGS sequence"/>
</dbReference>
<dbReference type="EMBL" id="CAKKLH010000280">
    <property type="protein sequence ID" value="CAH0107924.1"/>
    <property type="molecule type" value="Genomic_DNA"/>
</dbReference>
<evidence type="ECO:0000259" key="7">
    <source>
        <dbReference type="PROSITE" id="PS51110"/>
    </source>
</evidence>
<dbReference type="PROSITE" id="PS51110">
    <property type="entry name" value="SAP_A"/>
    <property type="match status" value="1"/>
</dbReference>
<keyword evidence="2" id="KW-0964">Secreted</keyword>